<dbReference type="AlphaFoldDB" id="A0A939RT20"/>
<evidence type="ECO:0000259" key="3">
    <source>
        <dbReference type="PROSITE" id="PS51186"/>
    </source>
</evidence>
<dbReference type="Proteomes" id="UP000664209">
    <property type="component" value="Unassembled WGS sequence"/>
</dbReference>
<keyword evidence="1" id="KW-0808">Transferase</keyword>
<dbReference type="SUPFAM" id="SSF55729">
    <property type="entry name" value="Acyl-CoA N-acyltransferases (Nat)"/>
    <property type="match status" value="1"/>
</dbReference>
<protein>
    <submittedName>
        <fullName evidence="4">GNAT family N-acetyltransferase</fullName>
    </submittedName>
</protein>
<dbReference type="Pfam" id="PF24553">
    <property type="entry name" value="Rv0428c_C"/>
    <property type="match status" value="1"/>
</dbReference>
<dbReference type="InterPro" id="IPR000182">
    <property type="entry name" value="GNAT_dom"/>
</dbReference>
<proteinExistence type="predicted"/>
<comment type="caution">
    <text evidence="4">The sequence shown here is derived from an EMBL/GenBank/DDBJ whole genome shotgun (WGS) entry which is preliminary data.</text>
</comment>
<sequence>MRAESVSPSASASELDDLMRQGWPSLETVDVDGWLVRRSHGVTRRANSTFPRTAPQDLPAALDQVEAHYRAAGLATCFHISEAAQPPSLDGVLAARGYTLEAPTLVMTAPTGALLSGATHAPHDVQTAEAPDGAWTDLWWAVDGRGDAQAREVALRIIRSGPALYASVAGPHGALAVGRLALAGSWAGLSCLAVDPASRDAGLGSAVVHALARAGQARGTSALWLQVVETNTAARRLYERHGFRAAGRYHYRTRPAPTEVDGP</sequence>
<dbReference type="PANTHER" id="PTHR43420">
    <property type="entry name" value="ACETYLTRANSFERASE"/>
    <property type="match status" value="1"/>
</dbReference>
<reference evidence="4" key="1">
    <citation type="submission" date="2021-03" db="EMBL/GenBank/DDBJ databases">
        <title>Actinotalea soli sp. nov., isolated from soil.</title>
        <authorList>
            <person name="Ping W."/>
            <person name="Zhang J."/>
        </authorList>
    </citation>
    <scope>NUCLEOTIDE SEQUENCE</scope>
    <source>
        <strain evidence="4">BY-33</strain>
    </source>
</reference>
<dbReference type="EMBL" id="JAGEMK010000010">
    <property type="protein sequence ID" value="MBO1753202.1"/>
    <property type="molecule type" value="Genomic_DNA"/>
</dbReference>
<evidence type="ECO:0000313" key="5">
    <source>
        <dbReference type="Proteomes" id="UP000664209"/>
    </source>
</evidence>
<dbReference type="RefSeq" id="WP_208056876.1">
    <property type="nucleotide sequence ID" value="NZ_JAGEMK010000010.1"/>
</dbReference>
<dbReference type="Gene3D" id="3.40.630.30">
    <property type="match status" value="1"/>
</dbReference>
<feature type="domain" description="N-acetyltransferase" evidence="3">
    <location>
        <begin position="125"/>
        <end position="263"/>
    </location>
</feature>
<organism evidence="4 5">
    <name type="scientific">Actinotalea soli</name>
    <dbReference type="NCBI Taxonomy" id="2819234"/>
    <lineage>
        <taxon>Bacteria</taxon>
        <taxon>Bacillati</taxon>
        <taxon>Actinomycetota</taxon>
        <taxon>Actinomycetes</taxon>
        <taxon>Micrococcales</taxon>
        <taxon>Cellulomonadaceae</taxon>
        <taxon>Actinotalea</taxon>
    </lineage>
</organism>
<name>A0A939RT20_9CELL</name>
<accession>A0A939RT20</accession>
<dbReference type="GO" id="GO:0016747">
    <property type="term" value="F:acyltransferase activity, transferring groups other than amino-acyl groups"/>
    <property type="evidence" value="ECO:0007669"/>
    <property type="project" value="InterPro"/>
</dbReference>
<dbReference type="InterPro" id="IPR016181">
    <property type="entry name" value="Acyl_CoA_acyltransferase"/>
</dbReference>
<evidence type="ECO:0000313" key="4">
    <source>
        <dbReference type="EMBL" id="MBO1753202.1"/>
    </source>
</evidence>
<dbReference type="CDD" id="cd04301">
    <property type="entry name" value="NAT_SF"/>
    <property type="match status" value="1"/>
</dbReference>
<gene>
    <name evidence="4" type="ORF">J4G33_15450</name>
</gene>
<evidence type="ECO:0000256" key="1">
    <source>
        <dbReference type="ARBA" id="ARBA00022679"/>
    </source>
</evidence>
<dbReference type="InterPro" id="IPR050680">
    <property type="entry name" value="YpeA/RimI_acetyltransf"/>
</dbReference>
<dbReference type="PANTHER" id="PTHR43420:SF12">
    <property type="entry name" value="N-ACETYLTRANSFERASE DOMAIN-CONTAINING PROTEIN"/>
    <property type="match status" value="1"/>
</dbReference>
<keyword evidence="5" id="KW-1185">Reference proteome</keyword>
<dbReference type="InterPro" id="IPR056935">
    <property type="entry name" value="Rv0428c-like_C"/>
</dbReference>
<keyword evidence="2" id="KW-0012">Acyltransferase</keyword>
<evidence type="ECO:0000256" key="2">
    <source>
        <dbReference type="ARBA" id="ARBA00023315"/>
    </source>
</evidence>
<dbReference type="PROSITE" id="PS51186">
    <property type="entry name" value="GNAT"/>
    <property type="match status" value="1"/>
</dbReference>